<accession>A0A5M9WJW0</accession>
<dbReference type="OrthoDB" id="9792929at2"/>
<sequence length="149" mass="17152">MPIHIRETRSDDLKPLTALMHDYVVGFYNNPWPGDQAIQLLINNLLEQQIGAQFVAEKDGKLIGFATLFFTYSTMKAERVTIMNDLFVTEAFREGETESHLFARCQQYTHEHGCAYMSWITAVTNERAQQLFDRLGAKRGNWVNYSIQG</sequence>
<name>A0A5M9WJW0_PAEAM</name>
<organism evidence="4 5">
    <name type="scientific">Paenibacillus amylolyticus</name>
    <dbReference type="NCBI Taxonomy" id="1451"/>
    <lineage>
        <taxon>Bacteria</taxon>
        <taxon>Bacillati</taxon>
        <taxon>Bacillota</taxon>
        <taxon>Bacilli</taxon>
        <taxon>Bacillales</taxon>
        <taxon>Paenibacillaceae</taxon>
        <taxon>Paenibacillus</taxon>
    </lineage>
</organism>
<dbReference type="PANTHER" id="PTHR10545:SF29">
    <property type="entry name" value="GH14572P-RELATED"/>
    <property type="match status" value="1"/>
</dbReference>
<comment type="caution">
    <text evidence="4">The sequence shown here is derived from an EMBL/GenBank/DDBJ whole genome shotgun (WGS) entry which is preliminary data.</text>
</comment>
<dbReference type="CDD" id="cd04301">
    <property type="entry name" value="NAT_SF"/>
    <property type="match status" value="1"/>
</dbReference>
<dbReference type="Pfam" id="PF00583">
    <property type="entry name" value="Acetyltransf_1"/>
    <property type="match status" value="1"/>
</dbReference>
<dbReference type="SUPFAM" id="SSF55729">
    <property type="entry name" value="Acyl-CoA N-acyltransferases (Nat)"/>
    <property type="match status" value="1"/>
</dbReference>
<dbReference type="PROSITE" id="PS51186">
    <property type="entry name" value="GNAT"/>
    <property type="match status" value="1"/>
</dbReference>
<reference evidence="4 5" key="1">
    <citation type="journal article" date="2019" name="J. Ind. Microbiol. Biotechnol.">
        <title>Paenibacillus amylolyticus 27C64 has a diverse set of carbohydrate-active enzymes and complete pectin deconstruction system.</title>
        <authorList>
            <person name="Keggi C."/>
            <person name="Doran-Peterson J."/>
        </authorList>
    </citation>
    <scope>NUCLEOTIDE SEQUENCE [LARGE SCALE GENOMIC DNA]</scope>
    <source>
        <strain evidence="4 5">27C64</strain>
    </source>
</reference>
<dbReference type="Gene3D" id="3.40.630.30">
    <property type="match status" value="1"/>
</dbReference>
<evidence type="ECO:0000313" key="4">
    <source>
        <dbReference type="EMBL" id="KAA8782437.1"/>
    </source>
</evidence>
<dbReference type="Proteomes" id="UP000323664">
    <property type="component" value="Unassembled WGS sequence"/>
</dbReference>
<dbReference type="AlphaFoldDB" id="A0A5M9WJW0"/>
<keyword evidence="2" id="KW-0012">Acyltransferase</keyword>
<dbReference type="InterPro" id="IPR016181">
    <property type="entry name" value="Acyl_CoA_acyltransferase"/>
</dbReference>
<dbReference type="InterPro" id="IPR051016">
    <property type="entry name" value="Diverse_Substrate_AcTransf"/>
</dbReference>
<evidence type="ECO:0000256" key="2">
    <source>
        <dbReference type="ARBA" id="ARBA00023315"/>
    </source>
</evidence>
<dbReference type="EMBL" id="RIAS01000001">
    <property type="protein sequence ID" value="KAA8782437.1"/>
    <property type="molecule type" value="Genomic_DNA"/>
</dbReference>
<evidence type="ECO:0000313" key="5">
    <source>
        <dbReference type="Proteomes" id="UP000323664"/>
    </source>
</evidence>
<evidence type="ECO:0000259" key="3">
    <source>
        <dbReference type="PROSITE" id="PS51186"/>
    </source>
</evidence>
<keyword evidence="1 4" id="KW-0808">Transferase</keyword>
<dbReference type="RefSeq" id="WP_123062369.1">
    <property type="nucleotide sequence ID" value="NZ_RIAS01000001.1"/>
</dbReference>
<dbReference type="GO" id="GO:0008080">
    <property type="term" value="F:N-acetyltransferase activity"/>
    <property type="evidence" value="ECO:0007669"/>
    <property type="project" value="UniProtKB-ARBA"/>
</dbReference>
<dbReference type="InterPro" id="IPR000182">
    <property type="entry name" value="GNAT_dom"/>
</dbReference>
<evidence type="ECO:0000256" key="1">
    <source>
        <dbReference type="ARBA" id="ARBA00022679"/>
    </source>
</evidence>
<protein>
    <submittedName>
        <fullName evidence="4">GNAT family N-acetyltransferase</fullName>
    </submittedName>
</protein>
<feature type="domain" description="N-acetyltransferase" evidence="3">
    <location>
        <begin position="3"/>
        <end position="149"/>
    </location>
</feature>
<gene>
    <name evidence="4" type="ORF">EC604_01060</name>
</gene>
<proteinExistence type="predicted"/>
<dbReference type="PANTHER" id="PTHR10545">
    <property type="entry name" value="DIAMINE N-ACETYLTRANSFERASE"/>
    <property type="match status" value="1"/>
</dbReference>